<dbReference type="Proteomes" id="UP000235371">
    <property type="component" value="Unassembled WGS sequence"/>
</dbReference>
<dbReference type="OrthoDB" id="5423818at2759"/>
<sequence>MDTTVGLEELAIPLGLGLVFLVQEGRRVAITGGLDARGHSDYAPTEQRKRAPSLEATTPSIENRQEASNDREIISDTGVIVSDPEFTDIGGEYLDWNGPDIDFADLLNPQANDETVPYSSLRSSSLVRHSKPSVDQTVQAILQQAPSSPKVSIPTVPTSIFRSFIQRPKMKAGTPRIANLILHTLKSYPLMMMRHNTLPLFLYPRVISSDVENDDMEPLTNCLSLMECERLCEEAMAKQLIRSDIECSTRSALRNCGLGISWKDWIFDESTRRLSIVYQVIDMLVYFDPAAMCELPTDLILVPLPAKKQLWEAGDEFVWKTEWEREPGVQTDFGLAANGELDKVDQSWYCGDASQVHNSLGARISSRSTGNWEEWCSEMDGFGGLVMLAASLIV</sequence>
<feature type="region of interest" description="Disordered" evidence="1">
    <location>
        <begin position="34"/>
        <end position="69"/>
    </location>
</feature>
<dbReference type="EMBL" id="KZ613872">
    <property type="protein sequence ID" value="PMD53584.1"/>
    <property type="molecule type" value="Genomic_DNA"/>
</dbReference>
<accession>A0A2J6SS29</accession>
<organism evidence="2 3">
    <name type="scientific">Hyaloscypha bicolor E</name>
    <dbReference type="NCBI Taxonomy" id="1095630"/>
    <lineage>
        <taxon>Eukaryota</taxon>
        <taxon>Fungi</taxon>
        <taxon>Dikarya</taxon>
        <taxon>Ascomycota</taxon>
        <taxon>Pezizomycotina</taxon>
        <taxon>Leotiomycetes</taxon>
        <taxon>Helotiales</taxon>
        <taxon>Hyaloscyphaceae</taxon>
        <taxon>Hyaloscypha</taxon>
        <taxon>Hyaloscypha bicolor</taxon>
    </lineage>
</organism>
<gene>
    <name evidence="2" type="ORF">K444DRAFT_655985</name>
</gene>
<dbReference type="RefSeq" id="XP_024730488.1">
    <property type="nucleotide sequence ID" value="XM_024886053.1"/>
</dbReference>
<evidence type="ECO:0000256" key="1">
    <source>
        <dbReference type="SAM" id="MobiDB-lite"/>
    </source>
</evidence>
<proteinExistence type="predicted"/>
<dbReference type="AlphaFoldDB" id="A0A2J6SS29"/>
<dbReference type="GeneID" id="36594130"/>
<evidence type="ECO:0000313" key="2">
    <source>
        <dbReference type="EMBL" id="PMD53584.1"/>
    </source>
</evidence>
<protein>
    <submittedName>
        <fullName evidence="2">Uncharacterized protein</fullName>
    </submittedName>
</protein>
<dbReference type="STRING" id="1095630.A0A2J6SS29"/>
<reference evidence="2 3" key="1">
    <citation type="submission" date="2016-04" db="EMBL/GenBank/DDBJ databases">
        <title>A degradative enzymes factory behind the ericoid mycorrhizal symbiosis.</title>
        <authorList>
            <consortium name="DOE Joint Genome Institute"/>
            <person name="Martino E."/>
            <person name="Morin E."/>
            <person name="Grelet G."/>
            <person name="Kuo A."/>
            <person name="Kohler A."/>
            <person name="Daghino S."/>
            <person name="Barry K."/>
            <person name="Choi C."/>
            <person name="Cichocki N."/>
            <person name="Clum A."/>
            <person name="Copeland A."/>
            <person name="Hainaut M."/>
            <person name="Haridas S."/>
            <person name="Labutti K."/>
            <person name="Lindquist E."/>
            <person name="Lipzen A."/>
            <person name="Khouja H.-R."/>
            <person name="Murat C."/>
            <person name="Ohm R."/>
            <person name="Olson A."/>
            <person name="Spatafora J."/>
            <person name="Veneault-Fourrey C."/>
            <person name="Henrissat B."/>
            <person name="Grigoriev I."/>
            <person name="Martin F."/>
            <person name="Perotto S."/>
        </authorList>
    </citation>
    <scope>NUCLEOTIDE SEQUENCE [LARGE SCALE GENOMIC DNA]</scope>
    <source>
        <strain evidence="2 3">E</strain>
    </source>
</reference>
<dbReference type="InParanoid" id="A0A2J6SS29"/>
<keyword evidence="3" id="KW-1185">Reference proteome</keyword>
<name>A0A2J6SS29_9HELO</name>
<evidence type="ECO:0000313" key="3">
    <source>
        <dbReference type="Proteomes" id="UP000235371"/>
    </source>
</evidence>